<evidence type="ECO:0000313" key="2">
    <source>
        <dbReference type="Proteomes" id="UP000182149"/>
    </source>
</evidence>
<dbReference type="EMBL" id="JXKD01000005">
    <property type="protein sequence ID" value="OJG11027.1"/>
    <property type="molecule type" value="Genomic_DNA"/>
</dbReference>
<organism evidence="1 2">
    <name type="scientific">Enterococcus aquimarinus</name>
    <dbReference type="NCBI Taxonomy" id="328396"/>
    <lineage>
        <taxon>Bacteria</taxon>
        <taxon>Bacillati</taxon>
        <taxon>Bacillota</taxon>
        <taxon>Bacilli</taxon>
        <taxon>Lactobacillales</taxon>
        <taxon>Enterococcaceae</taxon>
        <taxon>Enterococcus</taxon>
    </lineage>
</organism>
<keyword evidence="2" id="KW-1185">Reference proteome</keyword>
<reference evidence="1 2" key="1">
    <citation type="submission" date="2014-12" db="EMBL/GenBank/DDBJ databases">
        <title>Draft genome sequences of 29 type strains of Enterococci.</title>
        <authorList>
            <person name="Zhong Z."/>
            <person name="Sun Z."/>
            <person name="Liu W."/>
            <person name="Zhang W."/>
            <person name="Zhang H."/>
        </authorList>
    </citation>
    <scope>NUCLEOTIDE SEQUENCE [LARGE SCALE GENOMIC DNA]</scope>
    <source>
        <strain evidence="1 2">DSM 17690</strain>
    </source>
</reference>
<evidence type="ECO:0000313" key="1">
    <source>
        <dbReference type="EMBL" id="OJG11027.1"/>
    </source>
</evidence>
<name>A0A1L8QU49_9ENTE</name>
<gene>
    <name evidence="1" type="ORF">RU93_GL001900</name>
</gene>
<proteinExistence type="predicted"/>
<comment type="caution">
    <text evidence="1">The sequence shown here is derived from an EMBL/GenBank/DDBJ whole genome shotgun (WGS) entry which is preliminary data.</text>
</comment>
<dbReference type="Proteomes" id="UP000182149">
    <property type="component" value="Unassembled WGS sequence"/>
</dbReference>
<accession>A0A1L8QU49</accession>
<sequence length="42" mass="4930">MLILSKMKEMIKENNIAMYPSTLKIIYPEIVLNNDTNLSHQH</sequence>
<protein>
    <submittedName>
        <fullName evidence="1">Uncharacterized protein</fullName>
    </submittedName>
</protein>
<dbReference type="AlphaFoldDB" id="A0A1L8QU49"/>